<accession>A0ABY5MZ19</accession>
<evidence type="ECO:0000313" key="2">
    <source>
        <dbReference type="Proteomes" id="UP000831921"/>
    </source>
</evidence>
<name>A0ABY5MZ19_9SPHN</name>
<organism evidence="1 2">
    <name type="scientific">Sphingomonas glaciei</name>
    <dbReference type="NCBI Taxonomy" id="2938948"/>
    <lineage>
        <taxon>Bacteria</taxon>
        <taxon>Pseudomonadati</taxon>
        <taxon>Pseudomonadota</taxon>
        <taxon>Alphaproteobacteria</taxon>
        <taxon>Sphingomonadales</taxon>
        <taxon>Sphingomonadaceae</taxon>
        <taxon>Sphingomonas</taxon>
    </lineage>
</organism>
<protein>
    <submittedName>
        <fullName evidence="1">Uncharacterized protein</fullName>
    </submittedName>
</protein>
<gene>
    <name evidence="1" type="ORF">M1K48_02615</name>
</gene>
<dbReference type="EMBL" id="CP097253">
    <property type="protein sequence ID" value="UUR08552.1"/>
    <property type="molecule type" value="Genomic_DNA"/>
</dbReference>
<dbReference type="RefSeq" id="WP_249504327.1">
    <property type="nucleotide sequence ID" value="NZ_CP097253.1"/>
</dbReference>
<reference evidence="1 2" key="1">
    <citation type="submission" date="2022-05" db="EMBL/GenBank/DDBJ databases">
        <title>S8-45 Sphingomonas ultraviolaceadurans.</title>
        <authorList>
            <person name="Liu Y."/>
        </authorList>
    </citation>
    <scope>NUCLEOTIDE SEQUENCE [LARGE SCALE GENOMIC DNA]</scope>
    <source>
        <strain evidence="1 2">S8-45</strain>
    </source>
</reference>
<dbReference type="Proteomes" id="UP000831921">
    <property type="component" value="Chromosome"/>
</dbReference>
<sequence length="159" mass="17707">MLAAVTAFQSPQATGKVALTAEICEDDEKRRQFFAQPGGPPMLKPSPDILTRRRAIELRVALFQQRATLSESESADLYLELLKRPPVTAAGRAMVALVNEVSDHFSAARKTGDERKMCLATLEKFVRLPELENLQRQLFDVQERELGAMALQRGVSLEP</sequence>
<evidence type="ECO:0000313" key="1">
    <source>
        <dbReference type="EMBL" id="UUR08552.1"/>
    </source>
</evidence>
<proteinExistence type="predicted"/>
<keyword evidence="2" id="KW-1185">Reference proteome</keyword>